<sequence>MVTPEPARSPAPTPAAAGQYAARFDEALRPGPWGWVGVAAFAGALGVSLYPVDLTLALVVAALALAAGVALLVRTTPHVRVTGDELHAGAAHVPLALLREPRALTGPDLRHALGPGLDARAHVCLRGWIRSAVRVELADPQDPTPYWIVSTRRPDELVAALHAR</sequence>
<name>F8A3S4_CELGA</name>
<keyword evidence="1" id="KW-0472">Membrane</keyword>
<dbReference type="AlphaFoldDB" id="F8A3S4"/>
<evidence type="ECO:0000313" key="3">
    <source>
        <dbReference type="Proteomes" id="UP000000485"/>
    </source>
</evidence>
<dbReference type="OrthoDB" id="3217020at2"/>
<keyword evidence="3" id="KW-1185">Reference proteome</keyword>
<dbReference type="eggNOG" id="ENOG5032Z7M">
    <property type="taxonomic scope" value="Bacteria"/>
</dbReference>
<organism evidence="2 3">
    <name type="scientific">Cellulomonas gilvus (strain ATCC 13127 / NRRL B-14078)</name>
    <name type="common">Cellvibrio gilvus</name>
    <dbReference type="NCBI Taxonomy" id="593907"/>
    <lineage>
        <taxon>Bacteria</taxon>
        <taxon>Bacillati</taxon>
        <taxon>Actinomycetota</taxon>
        <taxon>Actinomycetes</taxon>
        <taxon>Micrococcales</taxon>
        <taxon>Cellulomonadaceae</taxon>
        <taxon>Cellulomonas</taxon>
    </lineage>
</organism>
<dbReference type="EMBL" id="CP002665">
    <property type="protein sequence ID" value="AEI11977.1"/>
    <property type="molecule type" value="Genomic_DNA"/>
</dbReference>
<feature type="transmembrane region" description="Helical" evidence="1">
    <location>
        <begin position="56"/>
        <end position="73"/>
    </location>
</feature>
<feature type="transmembrane region" description="Helical" evidence="1">
    <location>
        <begin position="33"/>
        <end position="50"/>
    </location>
</feature>
<keyword evidence="1" id="KW-0812">Transmembrane</keyword>
<gene>
    <name evidence="2" type="ordered locus">Celgi_1458</name>
</gene>
<evidence type="ECO:0000256" key="1">
    <source>
        <dbReference type="SAM" id="Phobius"/>
    </source>
</evidence>
<dbReference type="InterPro" id="IPR021443">
    <property type="entry name" value="DUF3093"/>
</dbReference>
<dbReference type="RefSeq" id="WP_013883496.1">
    <property type="nucleotide sequence ID" value="NC_015671.1"/>
</dbReference>
<proteinExistence type="predicted"/>
<dbReference type="Proteomes" id="UP000000485">
    <property type="component" value="Chromosome"/>
</dbReference>
<dbReference type="STRING" id="593907.Celgi_1458"/>
<dbReference type="KEGG" id="cga:Celgi_1458"/>
<evidence type="ECO:0008006" key="4">
    <source>
        <dbReference type="Google" id="ProtNLM"/>
    </source>
</evidence>
<reference evidence="3" key="1">
    <citation type="submission" date="2011-04" db="EMBL/GenBank/DDBJ databases">
        <title>Complete sequence of Cellvibrio gilvus ATCC 13127.</title>
        <authorList>
            <person name="Lucas S."/>
            <person name="Han J."/>
            <person name="Lapidus A."/>
            <person name="Cheng J.-F."/>
            <person name="Goodwin L."/>
            <person name="Pitluck S."/>
            <person name="Peters L."/>
            <person name="Munk A."/>
            <person name="Detter J.C."/>
            <person name="Han C."/>
            <person name="Tapia R."/>
            <person name="Land M."/>
            <person name="Hauser L."/>
            <person name="Kyrpides N."/>
            <person name="Ivanova N."/>
            <person name="Ovchinnikova G."/>
            <person name="Pagani I."/>
            <person name="Mead D."/>
            <person name="Brumm P."/>
            <person name="Woyke T."/>
        </authorList>
    </citation>
    <scope>NUCLEOTIDE SEQUENCE [LARGE SCALE GENOMIC DNA]</scope>
    <source>
        <strain evidence="3">ATCC 13127 / NRRL B-14078</strain>
    </source>
</reference>
<dbReference type="HOGENOM" id="CLU_109360_1_1_11"/>
<dbReference type="Pfam" id="PF11292">
    <property type="entry name" value="DUF3093"/>
    <property type="match status" value="1"/>
</dbReference>
<evidence type="ECO:0000313" key="2">
    <source>
        <dbReference type="EMBL" id="AEI11977.1"/>
    </source>
</evidence>
<keyword evidence="1" id="KW-1133">Transmembrane helix</keyword>
<accession>F8A3S4</accession>
<protein>
    <recommendedName>
        <fullName evidence="4">DUF3093 domain-containing protein</fullName>
    </recommendedName>
</protein>